<name>A0A160VH82_9ZZZZ</name>
<dbReference type="NCBIfam" id="TIGR01845">
    <property type="entry name" value="outer_NodT"/>
    <property type="match status" value="1"/>
</dbReference>
<gene>
    <name evidence="2" type="ORF">MGWOODY_Mmi2093</name>
</gene>
<protein>
    <submittedName>
        <fullName evidence="2">RND efflux system, outer membrane lipoprotein, NodT family</fullName>
    </submittedName>
</protein>
<sequence>MRIEDLDVPVPDMWGVLIPQSEQITGDWWSYFNDLKFNTYLNNLRNESPDIKTLYQNQRMAYHSARINGASIYPAVNMSAKADTSIQNLAGFGFADSFLNAGNGQDSTGNGQTSADEVITFGNKNYGLGLNLQWEIDIWGRLLNGRKAAYKDFEAAQYDLSYLGFSILVHGAQLYFQGRESAAQLALAQESYNSLVEIRDLVKERYEKGLRSSLDYRLAETSVATSIVTIENRKNQLKTINRQLEILIGQYPSGTLVEQKVMPDNLPPVPAGIPAAVLGRRPDIRSLILKVESASHRAAQAKRNLLPGITLNGSAGTSTRQLEEILNRDHGIWTLGLNITAPVFNGNRLRAAVKVQEASFERSKQELIRGILGAFSEIEQLLQSNESLNIQLDALETAVQQSEDAYTLSKERYDKGVTTLESVLNSQRQYNTIRSQHLTLRRQAIDNRLSLILVLGGDMNSYHTQILN</sequence>
<dbReference type="PANTHER" id="PTHR30203">
    <property type="entry name" value="OUTER MEMBRANE CATION EFFLUX PROTEIN"/>
    <property type="match status" value="1"/>
</dbReference>
<reference evidence="2" key="1">
    <citation type="submission" date="2015-10" db="EMBL/GenBank/DDBJ databases">
        <authorList>
            <person name="Gilbert D.G."/>
        </authorList>
    </citation>
    <scope>NUCLEOTIDE SEQUENCE</scope>
</reference>
<evidence type="ECO:0000313" key="2">
    <source>
        <dbReference type="EMBL" id="CUV08364.1"/>
    </source>
</evidence>
<dbReference type="AlphaFoldDB" id="A0A160VH82"/>
<dbReference type="EMBL" id="FAXC01000047">
    <property type="protein sequence ID" value="CUV08364.1"/>
    <property type="molecule type" value="Genomic_DNA"/>
</dbReference>
<dbReference type="SUPFAM" id="SSF56954">
    <property type="entry name" value="Outer membrane efflux proteins (OEP)"/>
    <property type="match status" value="1"/>
</dbReference>
<dbReference type="InterPro" id="IPR003423">
    <property type="entry name" value="OMP_efflux"/>
</dbReference>
<organism evidence="2">
    <name type="scientific">hydrothermal vent metagenome</name>
    <dbReference type="NCBI Taxonomy" id="652676"/>
    <lineage>
        <taxon>unclassified sequences</taxon>
        <taxon>metagenomes</taxon>
        <taxon>ecological metagenomes</taxon>
    </lineage>
</organism>
<dbReference type="GO" id="GO:0016020">
    <property type="term" value="C:membrane"/>
    <property type="evidence" value="ECO:0007669"/>
    <property type="project" value="InterPro"/>
</dbReference>
<dbReference type="Pfam" id="PF02321">
    <property type="entry name" value="OEP"/>
    <property type="match status" value="2"/>
</dbReference>
<dbReference type="PANTHER" id="PTHR30203:SF30">
    <property type="entry name" value="OUTER MEMBRANE PROTEIN-RELATED"/>
    <property type="match status" value="1"/>
</dbReference>
<dbReference type="Gene3D" id="1.20.1600.10">
    <property type="entry name" value="Outer membrane efflux proteins (OEP)"/>
    <property type="match status" value="1"/>
</dbReference>
<evidence type="ECO:0000256" key="1">
    <source>
        <dbReference type="SAM" id="Coils"/>
    </source>
</evidence>
<keyword evidence="2" id="KW-0449">Lipoprotein</keyword>
<feature type="coiled-coil region" evidence="1">
    <location>
        <begin position="378"/>
        <end position="405"/>
    </location>
</feature>
<dbReference type="GO" id="GO:0015562">
    <property type="term" value="F:efflux transmembrane transporter activity"/>
    <property type="evidence" value="ECO:0007669"/>
    <property type="project" value="InterPro"/>
</dbReference>
<proteinExistence type="predicted"/>
<dbReference type="InterPro" id="IPR010131">
    <property type="entry name" value="MdtP/NodT-like"/>
</dbReference>
<keyword evidence="1" id="KW-0175">Coiled coil</keyword>
<accession>A0A160VH82</accession>
<dbReference type="Gene3D" id="2.20.200.10">
    <property type="entry name" value="Outer membrane efflux proteins (OEP)"/>
    <property type="match status" value="1"/>
</dbReference>